<accession>A0A7Y0L1P9</accession>
<dbReference type="InterPro" id="IPR008927">
    <property type="entry name" value="6-PGluconate_DH-like_C_sf"/>
</dbReference>
<dbReference type="GO" id="GO:0050661">
    <property type="term" value="F:NADP binding"/>
    <property type="evidence" value="ECO:0007669"/>
    <property type="project" value="InterPro"/>
</dbReference>
<dbReference type="Proteomes" id="UP000533476">
    <property type="component" value="Unassembled WGS sequence"/>
</dbReference>
<dbReference type="RefSeq" id="WP_169096706.1">
    <property type="nucleotide sequence ID" value="NZ_JABBVZ010000007.1"/>
</dbReference>
<dbReference type="Pfam" id="PF03446">
    <property type="entry name" value="NAD_binding_2"/>
    <property type="match status" value="1"/>
</dbReference>
<dbReference type="GO" id="GO:0046487">
    <property type="term" value="P:glyoxylate metabolic process"/>
    <property type="evidence" value="ECO:0007669"/>
    <property type="project" value="InterPro"/>
</dbReference>
<dbReference type="InterPro" id="IPR002204">
    <property type="entry name" value="3-OH-isobutyrate_DH-rel_CS"/>
</dbReference>
<dbReference type="AlphaFoldDB" id="A0A7Y0L1P9"/>
<dbReference type="InterPro" id="IPR015815">
    <property type="entry name" value="HIBADH-related"/>
</dbReference>
<keyword evidence="2 7" id="KW-0560">Oxidoreductase</keyword>
<feature type="domain" description="6-phosphogluconate dehydrogenase NADP-binding" evidence="5">
    <location>
        <begin position="4"/>
        <end position="163"/>
    </location>
</feature>
<dbReference type="NCBIfam" id="TIGR01505">
    <property type="entry name" value="tartro_sem_red"/>
    <property type="match status" value="1"/>
</dbReference>
<evidence type="ECO:0000256" key="1">
    <source>
        <dbReference type="ARBA" id="ARBA00009080"/>
    </source>
</evidence>
<evidence type="ECO:0000259" key="5">
    <source>
        <dbReference type="Pfam" id="PF03446"/>
    </source>
</evidence>
<dbReference type="GO" id="GO:0008679">
    <property type="term" value="F:2-hydroxy-3-oxopropionate reductase activity"/>
    <property type="evidence" value="ECO:0007669"/>
    <property type="project" value="UniProtKB-EC"/>
</dbReference>
<evidence type="ECO:0000313" key="7">
    <source>
        <dbReference type="EMBL" id="NMP21397.1"/>
    </source>
</evidence>
<dbReference type="SUPFAM" id="SSF48179">
    <property type="entry name" value="6-phosphogluconate dehydrogenase C-terminal domain-like"/>
    <property type="match status" value="1"/>
</dbReference>
<dbReference type="PIRSF" id="PIRSF000103">
    <property type="entry name" value="HIBADH"/>
    <property type="match status" value="1"/>
</dbReference>
<dbReference type="Gene3D" id="1.10.1040.10">
    <property type="entry name" value="N-(1-d-carboxylethyl)-l-norvaline Dehydrogenase, domain 2"/>
    <property type="match status" value="1"/>
</dbReference>
<feature type="active site" evidence="4">
    <location>
        <position position="172"/>
    </location>
</feature>
<dbReference type="PANTHER" id="PTHR43060:SF15">
    <property type="entry name" value="3-HYDROXYISOBUTYRATE DEHYDROGENASE-LIKE 1, MITOCHONDRIAL-RELATED"/>
    <property type="match status" value="1"/>
</dbReference>
<evidence type="ECO:0000259" key="6">
    <source>
        <dbReference type="Pfam" id="PF14833"/>
    </source>
</evidence>
<dbReference type="PROSITE" id="PS00895">
    <property type="entry name" value="3_HYDROXYISOBUT_DH"/>
    <property type="match status" value="1"/>
</dbReference>
<keyword evidence="8" id="KW-1185">Reference proteome</keyword>
<protein>
    <submittedName>
        <fullName evidence="7">2-hydroxy-3-oxopropionate reductase</fullName>
        <ecNumber evidence="7">1.1.1.60</ecNumber>
    </submittedName>
</protein>
<evidence type="ECO:0000256" key="2">
    <source>
        <dbReference type="ARBA" id="ARBA00023002"/>
    </source>
</evidence>
<proteinExistence type="inferred from homology"/>
<dbReference type="EMBL" id="JABBVZ010000007">
    <property type="protein sequence ID" value="NMP21397.1"/>
    <property type="molecule type" value="Genomic_DNA"/>
</dbReference>
<dbReference type="Gene3D" id="3.40.50.720">
    <property type="entry name" value="NAD(P)-binding Rossmann-like Domain"/>
    <property type="match status" value="1"/>
</dbReference>
<evidence type="ECO:0000313" key="8">
    <source>
        <dbReference type="Proteomes" id="UP000533476"/>
    </source>
</evidence>
<dbReference type="InterPro" id="IPR013328">
    <property type="entry name" value="6PGD_dom2"/>
</dbReference>
<dbReference type="GO" id="GO:0051287">
    <property type="term" value="F:NAD binding"/>
    <property type="evidence" value="ECO:0007669"/>
    <property type="project" value="InterPro"/>
</dbReference>
<evidence type="ECO:0000256" key="4">
    <source>
        <dbReference type="PIRSR" id="PIRSR000103-1"/>
    </source>
</evidence>
<dbReference type="InterPro" id="IPR036291">
    <property type="entry name" value="NAD(P)-bd_dom_sf"/>
</dbReference>
<organism evidence="7 8">
    <name type="scientific">Sulfobacillus harzensis</name>
    <dbReference type="NCBI Taxonomy" id="2729629"/>
    <lineage>
        <taxon>Bacteria</taxon>
        <taxon>Bacillati</taxon>
        <taxon>Bacillota</taxon>
        <taxon>Clostridia</taxon>
        <taxon>Eubacteriales</taxon>
        <taxon>Clostridiales Family XVII. Incertae Sedis</taxon>
        <taxon>Sulfobacillus</taxon>
    </lineage>
</organism>
<dbReference type="SUPFAM" id="SSF51735">
    <property type="entry name" value="NAD(P)-binding Rossmann-fold domains"/>
    <property type="match status" value="1"/>
</dbReference>
<dbReference type="InterPro" id="IPR006115">
    <property type="entry name" value="6PGDH_NADP-bd"/>
</dbReference>
<dbReference type="InterPro" id="IPR006398">
    <property type="entry name" value="Tartro_sem_red"/>
</dbReference>
<dbReference type="Pfam" id="PF14833">
    <property type="entry name" value="NAD_binding_11"/>
    <property type="match status" value="1"/>
</dbReference>
<comment type="caution">
    <text evidence="7">The sequence shown here is derived from an EMBL/GenBank/DDBJ whole genome shotgun (WGS) entry which is preliminary data.</text>
</comment>
<evidence type="ECO:0000256" key="3">
    <source>
        <dbReference type="ARBA" id="ARBA00023027"/>
    </source>
</evidence>
<keyword evidence="3" id="KW-0520">NAD</keyword>
<gene>
    <name evidence="7" type="ORF">HIJ39_03370</name>
</gene>
<reference evidence="7 8" key="1">
    <citation type="submission" date="2020-04" db="EMBL/GenBank/DDBJ databases">
        <authorList>
            <person name="Zhang R."/>
            <person name="Schippers A."/>
        </authorList>
    </citation>
    <scope>NUCLEOTIDE SEQUENCE [LARGE SCALE GENOMIC DNA]</scope>
    <source>
        <strain evidence="7 8">DSM 109850</strain>
    </source>
</reference>
<comment type="similarity">
    <text evidence="1">Belongs to the HIBADH-related family.</text>
</comment>
<name>A0A7Y0L1P9_9FIRM</name>
<dbReference type="InterPro" id="IPR029154">
    <property type="entry name" value="HIBADH-like_NADP-bd"/>
</dbReference>
<feature type="domain" description="3-hydroxyisobutyrate dehydrogenase-like NAD-binding" evidence="6">
    <location>
        <begin position="166"/>
        <end position="283"/>
    </location>
</feature>
<dbReference type="GO" id="GO:0016054">
    <property type="term" value="P:organic acid catabolic process"/>
    <property type="evidence" value="ECO:0007669"/>
    <property type="project" value="UniProtKB-ARBA"/>
</dbReference>
<dbReference type="PANTHER" id="PTHR43060">
    <property type="entry name" value="3-HYDROXYISOBUTYRATE DEHYDROGENASE-LIKE 1, MITOCHONDRIAL-RELATED"/>
    <property type="match status" value="1"/>
</dbReference>
<sequence length="294" mass="31094">MTERIGFIGLGVMGKPMAMNLLKDGWTLYVHNRTRSRAEELAERGATIMDSPRQVAEASDIIITMVPDTPDAEAVYFGPDGVLTGARPGHLYIDMSTVTPAFARRLAEAAGRQGGDALDAPVSGGDVGAREGTLSIMVGGSEAAFSRAMPIFRTLGKNIVRMGEAGAGQITKACNQVVVALTIEAVAEGLTLAERAGIDPARVRQALAGGLADSRILGLHGQRMLEQRFQPGFRVRLHQKDLGIALDAADSVGLALPHTALAREHMKQLVRQGHGDLDHSALILSLTADTDASE</sequence>
<dbReference type="EC" id="1.1.1.60" evidence="7"/>